<dbReference type="EMBL" id="QJSW01000004">
    <property type="protein sequence ID" value="PYE50087.1"/>
    <property type="molecule type" value="Genomic_DNA"/>
</dbReference>
<evidence type="ECO:0000313" key="2">
    <source>
        <dbReference type="Proteomes" id="UP000247790"/>
    </source>
</evidence>
<sequence>MSSKPSSNACHRIPVNDRRTVETFNFDHISVYGFYISLEQNSRKSTHPWLYLILL</sequence>
<dbReference type="AlphaFoldDB" id="A0A2V4W5H9"/>
<accession>A0A2V4W5H9</accession>
<reference evidence="1 2" key="1">
    <citation type="submission" date="2018-06" db="EMBL/GenBank/DDBJ databases">
        <title>Genomic Encyclopedia of Type Strains, Phase III (KMG-III): the genomes of soil and plant-associated and newly described type strains.</title>
        <authorList>
            <person name="Whitman W."/>
        </authorList>
    </citation>
    <scope>NUCLEOTIDE SEQUENCE [LARGE SCALE GENOMIC DNA]</scope>
    <source>
        <strain evidence="1 2">CECT 7022</strain>
    </source>
</reference>
<gene>
    <name evidence="1" type="ORF">DFQ00_10445</name>
</gene>
<proteinExistence type="predicted"/>
<organism evidence="1 2">
    <name type="scientific">Paenibacillus barcinonensis</name>
    <dbReference type="NCBI Taxonomy" id="198119"/>
    <lineage>
        <taxon>Bacteria</taxon>
        <taxon>Bacillati</taxon>
        <taxon>Bacillota</taxon>
        <taxon>Bacilli</taxon>
        <taxon>Bacillales</taxon>
        <taxon>Paenibacillaceae</taxon>
        <taxon>Paenibacillus</taxon>
    </lineage>
</organism>
<dbReference type="Proteomes" id="UP000247790">
    <property type="component" value="Unassembled WGS sequence"/>
</dbReference>
<protein>
    <submittedName>
        <fullName evidence="1">Uncharacterized protein</fullName>
    </submittedName>
</protein>
<comment type="caution">
    <text evidence="1">The sequence shown here is derived from an EMBL/GenBank/DDBJ whole genome shotgun (WGS) entry which is preliminary data.</text>
</comment>
<name>A0A2V4W5H9_PAEBA</name>
<evidence type="ECO:0000313" key="1">
    <source>
        <dbReference type="EMBL" id="PYE50087.1"/>
    </source>
</evidence>